<feature type="region of interest" description="Disordered" evidence="1">
    <location>
        <begin position="116"/>
        <end position="153"/>
    </location>
</feature>
<dbReference type="EMBL" id="CP010519">
    <property type="protein sequence ID" value="AJE81515.1"/>
    <property type="molecule type" value="Genomic_DNA"/>
</dbReference>
<evidence type="ECO:0000256" key="1">
    <source>
        <dbReference type="SAM" id="MobiDB-lite"/>
    </source>
</evidence>
<keyword evidence="2" id="KW-0401">Integrin</keyword>
<proteinExistence type="predicted"/>
<evidence type="ECO:0000313" key="2">
    <source>
        <dbReference type="EMBL" id="AJE81515.1"/>
    </source>
</evidence>
<feature type="region of interest" description="Disordered" evidence="1">
    <location>
        <begin position="1"/>
        <end position="20"/>
    </location>
</feature>
<gene>
    <name evidence="2" type="ORF">SLNWT_1139</name>
</gene>
<accession>A0A0B5EQE0</accession>
<reference evidence="2 3" key="1">
    <citation type="submission" date="2015-01" db="EMBL/GenBank/DDBJ databases">
        <title>Enhanced salinomycin production by adjusting the supply of polyketide extender units in Streptomyce albus DSM 41398.</title>
        <authorList>
            <person name="Lu C."/>
        </authorList>
    </citation>
    <scope>NUCLEOTIDE SEQUENCE [LARGE SCALE GENOMIC DNA]</scope>
    <source>
        <strain evidence="3">ATCC 21838 / DSM 41398 / FERM P-419 / JCM 4703 / NBRC 107858</strain>
    </source>
</reference>
<sequence length="244" mass="25243">MRIARGYGASFDPSRESSPRRCAPCAALAAADTDGDGRAELAVNTPAKAIGSEREARRVVLLHGGAKNLLDPTGTARAVFFHHDAHLAPGSAEAGDAFGTEVRPRDLNRDGAPELLIRSPGENEASGRGAAVNRAFPRESANAPDADRTAGFGRPDRAAALRDLHLACLGQPLSRATGRFHQGTPTVVVALVHRACGFRGADGGGGAPALQEVADRLLQAPVGSLLAAGHLARMTSATDLRTGR</sequence>
<dbReference type="KEGG" id="sals:SLNWT_1139"/>
<protein>
    <submittedName>
        <fullName evidence="2">Integrin-like protein</fullName>
    </submittedName>
</protein>
<dbReference type="InterPro" id="IPR028994">
    <property type="entry name" value="Integrin_alpha_N"/>
</dbReference>
<organism evidence="2 3">
    <name type="scientific">Streptomyces albus (strain ATCC 21838 / DSM 41398 / FERM P-419 / JCM 4703 / NBRC 107858)</name>
    <dbReference type="NCBI Taxonomy" id="1081613"/>
    <lineage>
        <taxon>Bacteria</taxon>
        <taxon>Bacillati</taxon>
        <taxon>Actinomycetota</taxon>
        <taxon>Actinomycetes</taxon>
        <taxon>Kitasatosporales</taxon>
        <taxon>Streptomycetaceae</taxon>
        <taxon>Streptomyces</taxon>
    </lineage>
</organism>
<dbReference type="Proteomes" id="UP000031523">
    <property type="component" value="Chromosome"/>
</dbReference>
<dbReference type="Gene3D" id="2.130.10.130">
    <property type="entry name" value="Integrin alpha, N-terminal"/>
    <property type="match status" value="1"/>
</dbReference>
<dbReference type="GO" id="GO:0007229">
    <property type="term" value="P:integrin-mediated signaling pathway"/>
    <property type="evidence" value="ECO:0007669"/>
    <property type="project" value="UniProtKB-KW"/>
</dbReference>
<evidence type="ECO:0000313" key="3">
    <source>
        <dbReference type="Proteomes" id="UP000031523"/>
    </source>
</evidence>
<name>A0A0B5EQE0_STRA4</name>
<dbReference type="AlphaFoldDB" id="A0A0B5EQE0"/>
<keyword evidence="3" id="KW-1185">Reference proteome</keyword>
<dbReference type="SUPFAM" id="SSF69318">
    <property type="entry name" value="Integrin alpha N-terminal domain"/>
    <property type="match status" value="1"/>
</dbReference>